<dbReference type="Proteomes" id="UP001434337">
    <property type="component" value="Chromosome"/>
</dbReference>
<dbReference type="InterPro" id="IPR036907">
    <property type="entry name" value="5'-Nucleotdase_C_sf"/>
</dbReference>
<reference evidence="4 5" key="1">
    <citation type="journal article" date="2023" name="Environ Microbiome">
        <title>A coral-associated actinobacterium mitigates coral bleaching under heat stress.</title>
        <authorList>
            <person name="Li J."/>
            <person name="Zou Y."/>
            <person name="Li Q."/>
            <person name="Zhang J."/>
            <person name="Bourne D.G."/>
            <person name="Lyu Y."/>
            <person name="Liu C."/>
            <person name="Zhang S."/>
        </authorList>
    </citation>
    <scope>NUCLEOTIDE SEQUENCE [LARGE SCALE GENOMIC DNA]</scope>
    <source>
        <strain evidence="4 5">SCSIO 13291</strain>
    </source>
</reference>
<dbReference type="PRINTS" id="PR01607">
    <property type="entry name" value="APYRASEFAMLY"/>
</dbReference>
<dbReference type="Pfam" id="PF00149">
    <property type="entry name" value="Metallophos"/>
    <property type="match status" value="1"/>
</dbReference>
<sequence>MNRTRRAVALAATLGLLGAGSIAGSAQAATPVDAISEGLTPVTLLNFNDFHGRIDDGLALTGVLGKNFACTIQTARATYGAEQTVLLSAGDNVGASSFASNILGDLPTLEYLNALGVTASAVGNHEFDRGFPWLQGEAIPAAGFQYLGANVYERGTTTPALEEYRLTEVNGVMLGIIGAVTDETPSLVGPDGISSIEFGDPVAAVNRVAAQLSDGNALNGEADVLIAEYHDGAAVATSLGAAEDATEIFDRIVNDTSPAVDVVFNGHTHLAYQWDGPVESGTRVISQSASYGARLGVVQLGYNAETGEVEEYIASQLATAPVTPACEADPTYAAAAEIVDEAVANAKEIGTQPVAEISADITTAYGDAQVVQGVYWGTTRDDRLRESALGNLAANAWAWAANQPGRTGADIGIMNPGGLRADLLFDPSDAEGDGVVTYAEAAAVNPFANTLQSIDVTGAVFRQVLEQQWQPAASSRPFLKLGLSDNVRYTYDPDAAAGSRILDVWVDGAPLDEAATYTVAAGSFLIGGGDNFTALQQGTQVRDLGLIDMDAFINYLAAQDVVEPSFEKNGVAVTDGALPVARGEQATVRVDGVDLTSLGAPANTEFDVVVDGFTIGTAAITTARTPGVPTRDGAATVTLTVNPAYVADTVQLVAKPSGTVVTLPLAALPTASFSDVTPATQFHDEIAWLGGAGIAQGWPDGTFRPVTAIHRDAMAAFLYRLAGSPEFPVPAESPFSDVPTTHQFYKEIAWLSQREIANGWSDGTFRPDLSIGRDAMAAFLHRAAGSPAYTPPATSPFSDVTVDSEFYTEIAWLHSTGITTGWPDGTFRPTDPVNRDAMAAFLHRYVAEFGVPELG</sequence>
<evidence type="ECO:0000256" key="1">
    <source>
        <dbReference type="ARBA" id="ARBA00022729"/>
    </source>
</evidence>
<dbReference type="SUPFAM" id="SSF56300">
    <property type="entry name" value="Metallo-dependent phosphatases"/>
    <property type="match status" value="1"/>
</dbReference>
<feature type="chain" id="PRO_5045742386" evidence="2">
    <location>
        <begin position="29"/>
        <end position="855"/>
    </location>
</feature>
<feature type="signal peptide" evidence="2">
    <location>
        <begin position="1"/>
        <end position="28"/>
    </location>
</feature>
<evidence type="ECO:0000256" key="2">
    <source>
        <dbReference type="SAM" id="SignalP"/>
    </source>
</evidence>
<dbReference type="SUPFAM" id="SSF55816">
    <property type="entry name" value="5'-nucleotidase (syn. UDP-sugar hydrolase), C-terminal domain"/>
    <property type="match status" value="1"/>
</dbReference>
<dbReference type="PROSITE" id="PS51272">
    <property type="entry name" value="SLH"/>
    <property type="match status" value="3"/>
</dbReference>
<dbReference type="Pfam" id="PF00395">
    <property type="entry name" value="SLH"/>
    <property type="match status" value="3"/>
</dbReference>
<dbReference type="PANTHER" id="PTHR11575">
    <property type="entry name" value="5'-NUCLEOTIDASE-RELATED"/>
    <property type="match status" value="1"/>
</dbReference>
<dbReference type="PANTHER" id="PTHR11575:SF24">
    <property type="entry name" value="5'-NUCLEOTIDASE"/>
    <property type="match status" value="1"/>
</dbReference>
<dbReference type="EMBL" id="CP115965">
    <property type="protein sequence ID" value="WZW98789.1"/>
    <property type="molecule type" value="Genomic_DNA"/>
</dbReference>
<name>A0ABZ3C9B0_9ACTN</name>
<keyword evidence="5" id="KW-1185">Reference proteome</keyword>
<feature type="domain" description="SLH" evidence="3">
    <location>
        <begin position="731"/>
        <end position="794"/>
    </location>
</feature>
<dbReference type="RefSeq" id="WP_232548667.1">
    <property type="nucleotide sequence ID" value="NZ_CP115965.1"/>
</dbReference>
<proteinExistence type="predicted"/>
<dbReference type="InterPro" id="IPR001119">
    <property type="entry name" value="SLH_dom"/>
</dbReference>
<dbReference type="InterPro" id="IPR004843">
    <property type="entry name" value="Calcineurin-like_PHP"/>
</dbReference>
<feature type="domain" description="SLH" evidence="3">
    <location>
        <begin position="669"/>
        <end position="730"/>
    </location>
</feature>
<dbReference type="InterPro" id="IPR008334">
    <property type="entry name" value="5'-Nucleotdase_C"/>
</dbReference>
<accession>A0ABZ3C9B0</accession>
<dbReference type="Pfam" id="PF02872">
    <property type="entry name" value="5_nucleotid_C"/>
    <property type="match status" value="1"/>
</dbReference>
<evidence type="ECO:0000313" key="4">
    <source>
        <dbReference type="EMBL" id="WZW98789.1"/>
    </source>
</evidence>
<keyword evidence="1 2" id="KW-0732">Signal</keyword>
<dbReference type="Gene3D" id="3.90.780.10">
    <property type="entry name" value="5'-Nucleotidase, C-terminal domain"/>
    <property type="match status" value="1"/>
</dbReference>
<feature type="domain" description="SLH" evidence="3">
    <location>
        <begin position="796"/>
        <end position="855"/>
    </location>
</feature>
<dbReference type="InterPro" id="IPR029052">
    <property type="entry name" value="Metallo-depent_PP-like"/>
</dbReference>
<dbReference type="InterPro" id="IPR006179">
    <property type="entry name" value="5_nucleotidase/apyrase"/>
</dbReference>
<organism evidence="4 5">
    <name type="scientific">Propioniciclava soli</name>
    <dbReference type="NCBI Taxonomy" id="2775081"/>
    <lineage>
        <taxon>Bacteria</taxon>
        <taxon>Bacillati</taxon>
        <taxon>Actinomycetota</taxon>
        <taxon>Actinomycetes</taxon>
        <taxon>Propionibacteriales</taxon>
        <taxon>Propionibacteriaceae</taxon>
        <taxon>Propioniciclava</taxon>
    </lineage>
</organism>
<protein>
    <submittedName>
        <fullName evidence="4">5'-nucleotidase C-terminal domain-containing protein</fullName>
    </submittedName>
</protein>
<evidence type="ECO:0000313" key="5">
    <source>
        <dbReference type="Proteomes" id="UP001434337"/>
    </source>
</evidence>
<evidence type="ECO:0000259" key="3">
    <source>
        <dbReference type="PROSITE" id="PS51272"/>
    </source>
</evidence>
<gene>
    <name evidence="4" type="ORF">PCC79_00860</name>
</gene>
<dbReference type="Gene3D" id="3.60.21.10">
    <property type="match status" value="1"/>
</dbReference>